<dbReference type="RefSeq" id="WP_260902513.1">
    <property type="nucleotide sequence ID" value="NZ_JAOCZP010000003.1"/>
</dbReference>
<accession>A0ABT2LLK4</accession>
<sequence>MTVGTGGGFQITALGKRLGNRTLETWTLAMSIDGGAPINVDFDGDYTADSNSTILGLINSALGAAGVASEYDIIGRHRPIFMDCERRLMNSTADAIPIWSWCAYDGSVNKVRLMTSADADTLAAGCAFGNDLYPDEMGRIKHAGYYGINDIIVNGAPALVFGDLLEIDAANPGQFVKNNASGRPILRCIRTDTFARVKPLIAL</sequence>
<proteinExistence type="predicted"/>
<dbReference type="Proteomes" id="UP001320831">
    <property type="component" value="Unassembled WGS sequence"/>
</dbReference>
<name>A0ABT2LLK4_9HYPH</name>
<evidence type="ECO:0000313" key="2">
    <source>
        <dbReference type="Proteomes" id="UP001320831"/>
    </source>
</evidence>
<comment type="caution">
    <text evidence="1">The sequence shown here is derived from an EMBL/GenBank/DDBJ whole genome shotgun (WGS) entry which is preliminary data.</text>
</comment>
<reference evidence="1 2" key="1">
    <citation type="submission" date="2022-09" db="EMBL/GenBank/DDBJ databases">
        <title>Chelativorans salina sp. nov., a novel slightly halophilic bacterium isolated from a saline lake sediment enrichment.</title>
        <authorList>
            <person name="Gao L."/>
            <person name="Fang B.-Z."/>
            <person name="Li W.-J."/>
        </authorList>
    </citation>
    <scope>NUCLEOTIDE SEQUENCE [LARGE SCALE GENOMIC DNA]</scope>
    <source>
        <strain evidence="1 2">EGI FJ00035</strain>
    </source>
</reference>
<protein>
    <submittedName>
        <fullName evidence="1">Uncharacterized protein</fullName>
    </submittedName>
</protein>
<gene>
    <name evidence="1" type="ORF">N5A92_10585</name>
</gene>
<organism evidence="1 2">
    <name type="scientific">Chelativorans salis</name>
    <dbReference type="NCBI Taxonomy" id="2978478"/>
    <lineage>
        <taxon>Bacteria</taxon>
        <taxon>Pseudomonadati</taxon>
        <taxon>Pseudomonadota</taxon>
        <taxon>Alphaproteobacteria</taxon>
        <taxon>Hyphomicrobiales</taxon>
        <taxon>Phyllobacteriaceae</taxon>
        <taxon>Chelativorans</taxon>
    </lineage>
</organism>
<keyword evidence="2" id="KW-1185">Reference proteome</keyword>
<evidence type="ECO:0000313" key="1">
    <source>
        <dbReference type="EMBL" id="MCT7375476.1"/>
    </source>
</evidence>
<dbReference type="EMBL" id="JAOCZP010000003">
    <property type="protein sequence ID" value="MCT7375476.1"/>
    <property type="molecule type" value="Genomic_DNA"/>
</dbReference>